<sequence length="55" mass="6162">MATTPEEWTSPTSTEVRAVCDRLEAIHALLQAIEQHQRQQARYIGQAVQDVDPGD</sequence>
<dbReference type="Proteomes" id="UP000657592">
    <property type="component" value="Unassembled WGS sequence"/>
</dbReference>
<proteinExistence type="predicted"/>
<protein>
    <submittedName>
        <fullName evidence="1">Uncharacterized protein</fullName>
    </submittedName>
</protein>
<accession>A0A917IC53</accession>
<evidence type="ECO:0000313" key="1">
    <source>
        <dbReference type="EMBL" id="GGH34367.1"/>
    </source>
</evidence>
<reference evidence="1" key="2">
    <citation type="submission" date="2020-09" db="EMBL/GenBank/DDBJ databases">
        <authorList>
            <person name="Sun Q."/>
            <person name="Zhou Y."/>
        </authorList>
    </citation>
    <scope>NUCLEOTIDE SEQUENCE</scope>
    <source>
        <strain evidence="1">CGMCC 1.15794</strain>
    </source>
</reference>
<evidence type="ECO:0000313" key="2">
    <source>
        <dbReference type="Proteomes" id="UP000657592"/>
    </source>
</evidence>
<keyword evidence="2" id="KW-1185">Reference proteome</keyword>
<name>A0A917IC53_9MICO</name>
<organism evidence="1 2">
    <name type="scientific">Microbacterium album</name>
    <dbReference type="NCBI Taxonomy" id="2053191"/>
    <lineage>
        <taxon>Bacteria</taxon>
        <taxon>Bacillati</taxon>
        <taxon>Actinomycetota</taxon>
        <taxon>Actinomycetes</taxon>
        <taxon>Micrococcales</taxon>
        <taxon>Microbacteriaceae</taxon>
        <taxon>Microbacterium</taxon>
    </lineage>
</organism>
<dbReference type="AlphaFoldDB" id="A0A917IC53"/>
<dbReference type="RefSeq" id="WP_188754382.1">
    <property type="nucleotide sequence ID" value="NZ_BMJY01000001.1"/>
</dbReference>
<gene>
    <name evidence="1" type="ORF">GCM10010921_02020</name>
</gene>
<reference evidence="1" key="1">
    <citation type="journal article" date="2014" name="Int. J. Syst. Evol. Microbiol.">
        <title>Complete genome sequence of Corynebacterium casei LMG S-19264T (=DSM 44701T), isolated from a smear-ripened cheese.</title>
        <authorList>
            <consortium name="US DOE Joint Genome Institute (JGI-PGF)"/>
            <person name="Walter F."/>
            <person name="Albersmeier A."/>
            <person name="Kalinowski J."/>
            <person name="Ruckert C."/>
        </authorList>
    </citation>
    <scope>NUCLEOTIDE SEQUENCE</scope>
    <source>
        <strain evidence="1">CGMCC 1.15794</strain>
    </source>
</reference>
<dbReference type="EMBL" id="BMJY01000001">
    <property type="protein sequence ID" value="GGH34367.1"/>
    <property type="molecule type" value="Genomic_DNA"/>
</dbReference>
<comment type="caution">
    <text evidence="1">The sequence shown here is derived from an EMBL/GenBank/DDBJ whole genome shotgun (WGS) entry which is preliminary data.</text>
</comment>